<dbReference type="EMBL" id="JADJMS010000008">
    <property type="protein sequence ID" value="MBK7414379.1"/>
    <property type="molecule type" value="Genomic_DNA"/>
</dbReference>
<sequence>MCLGTGKPSDCVSLSGGLIATLELEQIHQHQAAFCIGVASICSTTVVFPFPVVDVRIASMRVAFDRAGRQAELAPAKVDDGVHLLGGTDDGINRAGLSHSAADASVFVDEW</sequence>
<proteinExistence type="predicted"/>
<dbReference type="AlphaFoldDB" id="A0A935MSC4"/>
<comment type="caution">
    <text evidence="1">The sequence shown here is derived from an EMBL/GenBank/DDBJ whole genome shotgun (WGS) entry which is preliminary data.</text>
</comment>
<evidence type="ECO:0000313" key="1">
    <source>
        <dbReference type="EMBL" id="MBK7414379.1"/>
    </source>
</evidence>
<protein>
    <submittedName>
        <fullName evidence="1">Uncharacterized protein</fullName>
    </submittedName>
</protein>
<dbReference type="Proteomes" id="UP000739411">
    <property type="component" value="Unassembled WGS sequence"/>
</dbReference>
<name>A0A935MSC4_9RHOO</name>
<evidence type="ECO:0000313" key="2">
    <source>
        <dbReference type="Proteomes" id="UP000739411"/>
    </source>
</evidence>
<reference evidence="1 2" key="1">
    <citation type="submission" date="2020-10" db="EMBL/GenBank/DDBJ databases">
        <title>Connecting structure to function with the recovery of over 1000 high-quality activated sludge metagenome-assembled genomes encoding full-length rRNA genes using long-read sequencing.</title>
        <authorList>
            <person name="Singleton C.M."/>
            <person name="Petriglieri F."/>
            <person name="Kristensen J.M."/>
            <person name="Kirkegaard R.H."/>
            <person name="Michaelsen T.Y."/>
            <person name="Andersen M.H."/>
            <person name="Karst S.M."/>
            <person name="Dueholm M.S."/>
            <person name="Nielsen P.H."/>
            <person name="Albertsen M."/>
        </authorList>
    </citation>
    <scope>NUCLEOTIDE SEQUENCE [LARGE SCALE GENOMIC DNA]</scope>
    <source>
        <strain evidence="1">EsbW_18-Q3-R4-48_BATAC.463</strain>
    </source>
</reference>
<organism evidence="1 2">
    <name type="scientific">Candidatus Dechloromonas phosphorivorans</name>
    <dbReference type="NCBI Taxonomy" id="2899244"/>
    <lineage>
        <taxon>Bacteria</taxon>
        <taxon>Pseudomonadati</taxon>
        <taxon>Pseudomonadota</taxon>
        <taxon>Betaproteobacteria</taxon>
        <taxon>Rhodocyclales</taxon>
        <taxon>Azonexaceae</taxon>
        <taxon>Dechloromonas</taxon>
    </lineage>
</organism>
<accession>A0A935MSC4</accession>
<gene>
    <name evidence="1" type="ORF">IPJ38_03940</name>
</gene>